<dbReference type="AlphaFoldDB" id="A0A517L482"/>
<dbReference type="EMBL" id="CP042188">
    <property type="protein sequence ID" value="QDS70443.1"/>
    <property type="molecule type" value="Genomic_DNA"/>
</dbReference>
<evidence type="ECO:0000313" key="5">
    <source>
        <dbReference type="EMBL" id="QDS70443.1"/>
    </source>
</evidence>
<accession>A0A517L482</accession>
<comment type="similarity">
    <text evidence="1">Belongs to the peptidase C15 family.</text>
</comment>
<keyword evidence="2" id="KW-0645">Protease</keyword>
<gene>
    <name evidence="5" type="ORF">FKW77_009818</name>
</gene>
<reference evidence="5 6" key="1">
    <citation type="submission" date="2019-07" db="EMBL/GenBank/DDBJ databases">
        <title>Finished genome of Venturia effusa.</title>
        <authorList>
            <person name="Young C.A."/>
            <person name="Cox M.P."/>
            <person name="Ganley A.R.D."/>
            <person name="David W.J."/>
        </authorList>
    </citation>
    <scope>NUCLEOTIDE SEQUENCE [LARGE SCALE GENOMIC DNA]</scope>
    <source>
        <strain evidence="6">albino</strain>
    </source>
</reference>
<keyword evidence="6" id="KW-1185">Reference proteome</keyword>
<dbReference type="Gene3D" id="3.40.630.20">
    <property type="entry name" value="Peptidase C15, pyroglutamyl peptidase I-like"/>
    <property type="match status" value="1"/>
</dbReference>
<dbReference type="PANTHER" id="PTHR23402:SF1">
    <property type="entry name" value="PYROGLUTAMYL-PEPTIDASE I"/>
    <property type="match status" value="1"/>
</dbReference>
<proteinExistence type="inferred from homology"/>
<evidence type="ECO:0000256" key="1">
    <source>
        <dbReference type="ARBA" id="ARBA00006641"/>
    </source>
</evidence>
<evidence type="ECO:0000256" key="2">
    <source>
        <dbReference type="ARBA" id="ARBA00022670"/>
    </source>
</evidence>
<evidence type="ECO:0008006" key="7">
    <source>
        <dbReference type="Google" id="ProtNLM"/>
    </source>
</evidence>
<dbReference type="GO" id="GO:0006508">
    <property type="term" value="P:proteolysis"/>
    <property type="evidence" value="ECO:0007669"/>
    <property type="project" value="UniProtKB-KW"/>
</dbReference>
<dbReference type="PANTHER" id="PTHR23402">
    <property type="entry name" value="PROTEASE FAMILY C15 PYROGLUTAMYL-PEPTIDASE I-RELATED"/>
    <property type="match status" value="1"/>
</dbReference>
<evidence type="ECO:0000313" key="6">
    <source>
        <dbReference type="Proteomes" id="UP000316270"/>
    </source>
</evidence>
<evidence type="ECO:0000256" key="4">
    <source>
        <dbReference type="ARBA" id="ARBA00022807"/>
    </source>
</evidence>
<dbReference type="GO" id="GO:0008234">
    <property type="term" value="F:cysteine-type peptidase activity"/>
    <property type="evidence" value="ECO:0007669"/>
    <property type="project" value="UniProtKB-KW"/>
</dbReference>
<protein>
    <recommendedName>
        <fullName evidence="7">Peptidase C15, pyroglutamyl peptidase I-like protein</fullName>
    </recommendedName>
</protein>
<keyword evidence="3" id="KW-0378">Hydrolase</keyword>
<dbReference type="InterPro" id="IPR016125">
    <property type="entry name" value="Peptidase_C15-like"/>
</dbReference>
<keyword evidence="4" id="KW-0788">Thiol protease</keyword>
<sequence>MNNLFARPTKITLTAYSSQPYLDTTTNPSFEITRRLPKTVTHAGHLANLYAHPSSLPIDYHGCAKLIPKLLAERDYDIVLHIGLDVGNSFFHVEKGAEKEGYHQCPDDLKKVITKTQNKMMFGKAPTRLESGFELDEVLENWKSVDGAAERVWSEGRTRGIDGCGKIVQDLRVTNDVGGHICGFVYYTALKWYWEREHRQRVAFLHVPMLEGQAQVAQGVDVVLRLIKALCEHVD</sequence>
<evidence type="ECO:0000256" key="3">
    <source>
        <dbReference type="ARBA" id="ARBA00022801"/>
    </source>
</evidence>
<name>A0A517L482_9PEZI</name>
<dbReference type="InterPro" id="IPR036440">
    <property type="entry name" value="Peptidase_C15-like_sf"/>
</dbReference>
<dbReference type="Proteomes" id="UP000316270">
    <property type="component" value="Chromosome 4"/>
</dbReference>
<organism evidence="5 6">
    <name type="scientific">Venturia effusa</name>
    <dbReference type="NCBI Taxonomy" id="50376"/>
    <lineage>
        <taxon>Eukaryota</taxon>
        <taxon>Fungi</taxon>
        <taxon>Dikarya</taxon>
        <taxon>Ascomycota</taxon>
        <taxon>Pezizomycotina</taxon>
        <taxon>Dothideomycetes</taxon>
        <taxon>Pleosporomycetidae</taxon>
        <taxon>Venturiales</taxon>
        <taxon>Venturiaceae</taxon>
        <taxon>Venturia</taxon>
    </lineage>
</organism>
<dbReference type="SUPFAM" id="SSF53182">
    <property type="entry name" value="Pyrrolidone carboxyl peptidase (pyroglutamate aminopeptidase)"/>
    <property type="match status" value="1"/>
</dbReference>
<dbReference type="OrthoDB" id="407146at2759"/>